<comment type="caution">
    <text evidence="2">The sequence shown here is derived from an EMBL/GenBank/DDBJ whole genome shotgun (WGS) entry which is preliminary data.</text>
</comment>
<dbReference type="EMBL" id="JAMKOV010000001">
    <property type="protein sequence ID" value="KAI8046559.1"/>
    <property type="molecule type" value="Genomic_DNA"/>
</dbReference>
<dbReference type="Proteomes" id="UP001059596">
    <property type="component" value="Chromosome 3R"/>
</dbReference>
<keyword evidence="3" id="KW-1185">Reference proteome</keyword>
<gene>
    <name evidence="2" type="ORF">M5D96_002770</name>
</gene>
<sequence length="119" mass="13282">MHILAVGPGRPLADYSMCGGGAALAVRPSLVNHASHFCFDKDTDTKRAWPGKLAETAEKAPQNLAKAVQSKQWAVRDKVGAHLSIPKYYVEAEQRVEEEEKKRKKQQHQQKYTEVQPDG</sequence>
<evidence type="ECO:0000313" key="3">
    <source>
        <dbReference type="Proteomes" id="UP001059596"/>
    </source>
</evidence>
<reference evidence="2" key="1">
    <citation type="journal article" date="2023" name="Genome Biol. Evol.">
        <title>Long-read-based Genome Assembly of Drosophila gunungcola Reveals Fewer Chemosensory Genes in Flower-breeding Species.</title>
        <authorList>
            <person name="Negi A."/>
            <person name="Liao B.Y."/>
            <person name="Yeh S.D."/>
        </authorList>
    </citation>
    <scope>NUCLEOTIDE SEQUENCE</scope>
    <source>
        <strain evidence="2">Sukarami</strain>
    </source>
</reference>
<organism evidence="2 3">
    <name type="scientific">Drosophila gunungcola</name>
    <name type="common">fruit fly</name>
    <dbReference type="NCBI Taxonomy" id="103775"/>
    <lineage>
        <taxon>Eukaryota</taxon>
        <taxon>Metazoa</taxon>
        <taxon>Ecdysozoa</taxon>
        <taxon>Arthropoda</taxon>
        <taxon>Hexapoda</taxon>
        <taxon>Insecta</taxon>
        <taxon>Pterygota</taxon>
        <taxon>Neoptera</taxon>
        <taxon>Endopterygota</taxon>
        <taxon>Diptera</taxon>
        <taxon>Brachycera</taxon>
        <taxon>Muscomorpha</taxon>
        <taxon>Ephydroidea</taxon>
        <taxon>Drosophilidae</taxon>
        <taxon>Drosophila</taxon>
        <taxon>Sophophora</taxon>
    </lineage>
</organism>
<proteinExistence type="predicted"/>
<evidence type="ECO:0000313" key="2">
    <source>
        <dbReference type="EMBL" id="KAI8046559.1"/>
    </source>
</evidence>
<dbReference type="AlphaFoldDB" id="A0A9P9Z1I2"/>
<accession>A0A9P9Z1I2</accession>
<name>A0A9P9Z1I2_9MUSC</name>
<evidence type="ECO:0000256" key="1">
    <source>
        <dbReference type="SAM" id="MobiDB-lite"/>
    </source>
</evidence>
<protein>
    <submittedName>
        <fullName evidence="2">Uncharacterized protein</fullName>
    </submittedName>
</protein>
<feature type="region of interest" description="Disordered" evidence="1">
    <location>
        <begin position="97"/>
        <end position="119"/>
    </location>
</feature>